<dbReference type="Gene3D" id="3.50.80.10">
    <property type="entry name" value="D-tyrosyl-tRNA(Tyr) deacylase"/>
    <property type="match status" value="1"/>
</dbReference>
<feature type="domain" description="Threonyl-tRNA synthetase editing" evidence="4">
    <location>
        <begin position="1"/>
        <end position="133"/>
    </location>
</feature>
<dbReference type="Proteomes" id="UP000885664">
    <property type="component" value="Unassembled WGS sequence"/>
</dbReference>
<reference evidence="5" key="1">
    <citation type="journal article" date="2020" name="mSystems">
        <title>Genome- and Community-Level Interaction Insights into Carbon Utilization and Element Cycling Functions of Hydrothermarchaeota in Hydrothermal Sediment.</title>
        <authorList>
            <person name="Zhou Z."/>
            <person name="Liu Y."/>
            <person name="Xu W."/>
            <person name="Pan J."/>
            <person name="Luo Z.H."/>
            <person name="Li M."/>
        </authorList>
    </citation>
    <scope>NUCLEOTIDE SEQUENCE [LARGE SCALE GENOMIC DNA]</scope>
    <source>
        <strain evidence="5">SpSt-1259</strain>
    </source>
</reference>
<dbReference type="GO" id="GO:0006435">
    <property type="term" value="P:threonyl-tRNA aminoacylation"/>
    <property type="evidence" value="ECO:0007669"/>
    <property type="project" value="TreeGrafter"/>
</dbReference>
<protein>
    <recommendedName>
        <fullName evidence="6">Threonine--tRNA ligase</fullName>
    </recommendedName>
</protein>
<dbReference type="GO" id="GO:0008270">
    <property type="term" value="F:zinc ion binding"/>
    <property type="evidence" value="ECO:0007669"/>
    <property type="project" value="InterPro"/>
</dbReference>
<proteinExistence type="predicted"/>
<dbReference type="PANTHER" id="PTHR11451">
    <property type="entry name" value="THREONINE-TRNA LIGASE"/>
    <property type="match status" value="1"/>
</dbReference>
<evidence type="ECO:0000259" key="3">
    <source>
        <dbReference type="Pfam" id="PF03129"/>
    </source>
</evidence>
<evidence type="ECO:0000259" key="4">
    <source>
        <dbReference type="Pfam" id="PF08915"/>
    </source>
</evidence>
<comment type="caution">
    <text evidence="5">The sequence shown here is derived from an EMBL/GenBank/DDBJ whole genome shotgun (WGS) entry which is preliminary data.</text>
</comment>
<dbReference type="InterPro" id="IPR023509">
    <property type="entry name" value="DTD-like_sf"/>
</dbReference>
<keyword evidence="1" id="KW-0963">Cytoplasm</keyword>
<dbReference type="GO" id="GO:0005524">
    <property type="term" value="F:ATP binding"/>
    <property type="evidence" value="ECO:0007669"/>
    <property type="project" value="InterPro"/>
</dbReference>
<accession>A0A7C2YSB4</accession>
<keyword evidence="2" id="KW-0648">Protein biosynthesis</keyword>
<dbReference type="Pfam" id="PF03129">
    <property type="entry name" value="HGTP_anticodon"/>
    <property type="match status" value="1"/>
</dbReference>
<evidence type="ECO:0000256" key="1">
    <source>
        <dbReference type="ARBA" id="ARBA00022490"/>
    </source>
</evidence>
<dbReference type="Pfam" id="PF08915">
    <property type="entry name" value="tRNA-Thr_ED"/>
    <property type="match status" value="1"/>
</dbReference>
<dbReference type="InterPro" id="IPR004154">
    <property type="entry name" value="Anticodon-bd"/>
</dbReference>
<dbReference type="InterPro" id="IPR015011">
    <property type="entry name" value="Threonyl-tRNA_syn_edit_dom_arc"/>
</dbReference>
<gene>
    <name evidence="5" type="ORF">ENO36_02620</name>
</gene>
<evidence type="ECO:0008006" key="6">
    <source>
        <dbReference type="Google" id="ProtNLM"/>
    </source>
</evidence>
<dbReference type="GO" id="GO:0005737">
    <property type="term" value="C:cytoplasm"/>
    <property type="evidence" value="ECO:0007669"/>
    <property type="project" value="InterPro"/>
</dbReference>
<feature type="domain" description="Anticodon-binding" evidence="3">
    <location>
        <begin position="305"/>
        <end position="395"/>
    </location>
</feature>
<dbReference type="AlphaFoldDB" id="A0A7C2YSB4"/>
<name>A0A7C2YSB4_9CREN</name>
<dbReference type="GO" id="GO:0004829">
    <property type="term" value="F:threonine-tRNA ligase activity"/>
    <property type="evidence" value="ECO:0007669"/>
    <property type="project" value="InterPro"/>
</dbReference>
<sequence>MRTLQIHAKRFSYRVGERAVDEGEEQINESAEAENALVAFVTVERGDGEEEVAGASKEICEHAKKVGATTIVLYPYAHLSSSLEYPEKSKKILELLEKRLVGCTEKFIRAPFGWYKEFLLDSFGHPMAELSRSFGGGRDHLIMKLSKQVYEKLIGDYLPRFGLKIGEGHFSIEEPWNSMISSNLRMRGSFCLAETIEDLAEGCERGGLVKLIVRPGNAVFYDIATSVSVMPTGREFELMQIERRESVYYAENAEGNSIPLGFEAGGKNYLLTSAFVASMIVDRLQLLDGRSPIPPTLPITFSPYQAAILKIGDVSEEYLLEVRRQIEAAGLSRVYIDGSPRRLGEKLRDWGMKWTPLIFIVGEKEEEGGSVILRIRKTGVQIPVKREDIAERLKSYIEEEQMMRTPRENAE</sequence>
<evidence type="ECO:0000256" key="2">
    <source>
        <dbReference type="ARBA" id="ARBA00022917"/>
    </source>
</evidence>
<dbReference type="EMBL" id="DSFE01000057">
    <property type="protein sequence ID" value="HEU97734.1"/>
    <property type="molecule type" value="Genomic_DNA"/>
</dbReference>
<dbReference type="SUPFAM" id="SSF52954">
    <property type="entry name" value="Class II aaRS ABD-related"/>
    <property type="match status" value="1"/>
</dbReference>
<dbReference type="InterPro" id="IPR036621">
    <property type="entry name" value="Anticodon-bd_dom_sf"/>
</dbReference>
<dbReference type="PANTHER" id="PTHR11451:SF44">
    <property type="entry name" value="THREONINE--TRNA LIGASE, CHLOROPLASTIC_MITOCHONDRIAL 2"/>
    <property type="match status" value="1"/>
</dbReference>
<evidence type="ECO:0000313" key="5">
    <source>
        <dbReference type="EMBL" id="HEU97734.1"/>
    </source>
</evidence>
<dbReference type="Gene3D" id="3.40.50.800">
    <property type="entry name" value="Anticodon-binding domain"/>
    <property type="match status" value="1"/>
</dbReference>
<organism evidence="5">
    <name type="scientific">Fervidicoccus fontis</name>
    <dbReference type="NCBI Taxonomy" id="683846"/>
    <lineage>
        <taxon>Archaea</taxon>
        <taxon>Thermoproteota</taxon>
        <taxon>Thermoprotei</taxon>
        <taxon>Fervidicoccales</taxon>
        <taxon>Fervidicoccaceae</taxon>
        <taxon>Fervidicoccus</taxon>
    </lineage>
</organism>